<proteinExistence type="inferred from homology"/>
<dbReference type="PANTHER" id="PTHR43179:SF12">
    <property type="entry name" value="GALACTOFURANOSYLTRANSFERASE GLFT2"/>
    <property type="match status" value="1"/>
</dbReference>
<evidence type="ECO:0000256" key="3">
    <source>
        <dbReference type="ARBA" id="ARBA00022676"/>
    </source>
</evidence>
<organism evidence="6 7">
    <name type="scientific">Fonticella tunisiensis</name>
    <dbReference type="NCBI Taxonomy" id="1096341"/>
    <lineage>
        <taxon>Bacteria</taxon>
        <taxon>Bacillati</taxon>
        <taxon>Bacillota</taxon>
        <taxon>Clostridia</taxon>
        <taxon>Eubacteriales</taxon>
        <taxon>Clostridiaceae</taxon>
        <taxon>Fonticella</taxon>
    </lineage>
</organism>
<dbReference type="InterPro" id="IPR029063">
    <property type="entry name" value="SAM-dependent_MTases_sf"/>
</dbReference>
<dbReference type="AlphaFoldDB" id="A0A4R7KSG1"/>
<dbReference type="Gene3D" id="3.90.550.10">
    <property type="entry name" value="Spore Coat Polysaccharide Biosynthesis Protein SpsA, Chain A"/>
    <property type="match status" value="1"/>
</dbReference>
<evidence type="ECO:0000256" key="1">
    <source>
        <dbReference type="ARBA" id="ARBA00004776"/>
    </source>
</evidence>
<dbReference type="Proteomes" id="UP000295325">
    <property type="component" value="Unassembled WGS sequence"/>
</dbReference>
<evidence type="ECO:0000256" key="2">
    <source>
        <dbReference type="ARBA" id="ARBA00006739"/>
    </source>
</evidence>
<dbReference type="InterPro" id="IPR029044">
    <property type="entry name" value="Nucleotide-diphossugar_trans"/>
</dbReference>
<keyword evidence="3" id="KW-0328">Glycosyltransferase</keyword>
<accession>A0A4R7KSG1</accession>
<sequence>MEASMGNGKKKKPLVSIIVLAYNHLEYTKLCIESIYKYTSHIDFELIAVNNGSSDGTKEYFESLPGAKVINFEKNVGQWNGFNAGVKASRGRYISIVGNDTILTTNWMDNLLKCIKSDKKIGMAAAGANVIDNHQMISADYSNLEEMQQFAKEYNKSNPKKWEERIRIIPTVCIIRPEVFKKAGYFDPTFRFGEYGDDDFCFRVRRAGYKLIFAGDTFIHHFGSVTTDIEHKKFNSLAISRQLFMDKYGLDIIRDGFYNAMLVDAIEYRKKQAVKILGINTFCGCTPLQIKNRFKTIDVEDVYISTFTEDPKYITDLKTISESVFCGSLDNIRQFYRQERFDYIVLEEGLERHQNIEFIFRDLKNLLNDRGQLIFIMENESYFRNIIKLINGGTLCSENDFFYPCYNKDKLIKLFETLGYKNITPVGCQIMASEDDKKIIDSMIDLPGIKNKEISRCALSIAYFVFSLEVD</sequence>
<comment type="similarity">
    <text evidence="2">Belongs to the glycosyltransferase 2 family.</text>
</comment>
<name>A0A4R7KSG1_9CLOT</name>
<feature type="domain" description="Glycosyltransferase 2-like" evidence="5">
    <location>
        <begin position="16"/>
        <end position="129"/>
    </location>
</feature>
<comment type="pathway">
    <text evidence="1">Cell wall biogenesis; cell wall polysaccharide biosynthesis.</text>
</comment>
<dbReference type="GO" id="GO:0016757">
    <property type="term" value="F:glycosyltransferase activity"/>
    <property type="evidence" value="ECO:0007669"/>
    <property type="project" value="UniProtKB-KW"/>
</dbReference>
<dbReference type="Gene3D" id="3.40.50.150">
    <property type="entry name" value="Vaccinia Virus protein VP39"/>
    <property type="match status" value="1"/>
</dbReference>
<dbReference type="PANTHER" id="PTHR43179">
    <property type="entry name" value="RHAMNOSYLTRANSFERASE WBBL"/>
    <property type="match status" value="1"/>
</dbReference>
<keyword evidence="7" id="KW-1185">Reference proteome</keyword>
<evidence type="ECO:0000256" key="4">
    <source>
        <dbReference type="ARBA" id="ARBA00022679"/>
    </source>
</evidence>
<dbReference type="EMBL" id="SOAZ01000009">
    <property type="protein sequence ID" value="TDT61032.1"/>
    <property type="molecule type" value="Genomic_DNA"/>
</dbReference>
<gene>
    <name evidence="6" type="ORF">EDD71_10936</name>
</gene>
<comment type="caution">
    <text evidence="6">The sequence shown here is derived from an EMBL/GenBank/DDBJ whole genome shotgun (WGS) entry which is preliminary data.</text>
</comment>
<reference evidence="6 7" key="1">
    <citation type="submission" date="2019-03" db="EMBL/GenBank/DDBJ databases">
        <title>Genomic Encyclopedia of Type Strains, Phase IV (KMG-IV): sequencing the most valuable type-strain genomes for metagenomic binning, comparative biology and taxonomic classification.</title>
        <authorList>
            <person name="Goeker M."/>
        </authorList>
    </citation>
    <scope>NUCLEOTIDE SEQUENCE [LARGE SCALE GENOMIC DNA]</scope>
    <source>
        <strain evidence="6 7">DSM 24455</strain>
    </source>
</reference>
<dbReference type="InterPro" id="IPR001173">
    <property type="entry name" value="Glyco_trans_2-like"/>
</dbReference>
<dbReference type="SUPFAM" id="SSF53448">
    <property type="entry name" value="Nucleotide-diphospho-sugar transferases"/>
    <property type="match status" value="1"/>
</dbReference>
<evidence type="ECO:0000259" key="5">
    <source>
        <dbReference type="Pfam" id="PF00535"/>
    </source>
</evidence>
<evidence type="ECO:0000313" key="6">
    <source>
        <dbReference type="EMBL" id="TDT61032.1"/>
    </source>
</evidence>
<evidence type="ECO:0000313" key="7">
    <source>
        <dbReference type="Proteomes" id="UP000295325"/>
    </source>
</evidence>
<dbReference type="SUPFAM" id="SSF53335">
    <property type="entry name" value="S-adenosyl-L-methionine-dependent methyltransferases"/>
    <property type="match status" value="1"/>
</dbReference>
<dbReference type="Pfam" id="PF00535">
    <property type="entry name" value="Glycos_transf_2"/>
    <property type="match status" value="1"/>
</dbReference>
<protein>
    <submittedName>
        <fullName evidence="6">GT2 family glycosyltransferase</fullName>
    </submittedName>
</protein>
<keyword evidence="4 6" id="KW-0808">Transferase</keyword>